<evidence type="ECO:0000313" key="10">
    <source>
        <dbReference type="Proteomes" id="UP000727907"/>
    </source>
</evidence>
<comment type="caution">
    <text evidence="7">Lacks conserved residue(s) required for the propagation of feature annotation.</text>
</comment>
<evidence type="ECO:0000256" key="3">
    <source>
        <dbReference type="ARBA" id="ARBA00022475"/>
    </source>
</evidence>
<keyword evidence="6 7" id="KW-0472">Membrane</keyword>
<comment type="subcellular location">
    <subcellularLocation>
        <location evidence="1 7">Cell membrane</location>
        <topology evidence="1 7">Multi-pass membrane protein</topology>
    </subcellularLocation>
</comment>
<accession>A0ABS6IK60</accession>
<keyword evidence="5 7" id="KW-1133">Transmembrane helix</keyword>
<evidence type="ECO:0000256" key="7">
    <source>
        <dbReference type="RuleBase" id="RU367016"/>
    </source>
</evidence>
<name>A0ABS6IK60_9HYPH</name>
<dbReference type="PANTHER" id="PTHR30353">
    <property type="entry name" value="INNER MEMBRANE PROTEIN DEDA-RELATED"/>
    <property type="match status" value="1"/>
</dbReference>
<proteinExistence type="inferred from homology"/>
<gene>
    <name evidence="9" type="ORF">KQ910_14535</name>
</gene>
<feature type="domain" description="VTT" evidence="8">
    <location>
        <begin position="34"/>
        <end position="152"/>
    </location>
</feature>
<evidence type="ECO:0000256" key="2">
    <source>
        <dbReference type="ARBA" id="ARBA00010792"/>
    </source>
</evidence>
<comment type="caution">
    <text evidence="9">The sequence shown here is derived from an EMBL/GenBank/DDBJ whole genome shotgun (WGS) entry which is preliminary data.</text>
</comment>
<dbReference type="EMBL" id="JAHOPB010000001">
    <property type="protein sequence ID" value="MBU8874991.1"/>
    <property type="molecule type" value="Genomic_DNA"/>
</dbReference>
<evidence type="ECO:0000256" key="6">
    <source>
        <dbReference type="ARBA" id="ARBA00023136"/>
    </source>
</evidence>
<dbReference type="PANTHER" id="PTHR30353:SF15">
    <property type="entry name" value="INNER MEMBRANE PROTEIN YABI"/>
    <property type="match status" value="1"/>
</dbReference>
<dbReference type="Pfam" id="PF09335">
    <property type="entry name" value="VTT_dom"/>
    <property type="match status" value="1"/>
</dbReference>
<feature type="transmembrane region" description="Helical" evidence="7">
    <location>
        <begin position="166"/>
        <end position="185"/>
    </location>
</feature>
<evidence type="ECO:0000256" key="1">
    <source>
        <dbReference type="ARBA" id="ARBA00004651"/>
    </source>
</evidence>
<keyword evidence="3 7" id="KW-1003">Cell membrane</keyword>
<dbReference type="InterPro" id="IPR032818">
    <property type="entry name" value="DedA-like"/>
</dbReference>
<evidence type="ECO:0000313" key="9">
    <source>
        <dbReference type="EMBL" id="MBU8874991.1"/>
    </source>
</evidence>
<keyword evidence="4 7" id="KW-0812">Transmembrane</keyword>
<evidence type="ECO:0000259" key="8">
    <source>
        <dbReference type="Pfam" id="PF09335"/>
    </source>
</evidence>
<evidence type="ECO:0000256" key="5">
    <source>
        <dbReference type="ARBA" id="ARBA00022989"/>
    </source>
</evidence>
<dbReference type="InterPro" id="IPR032816">
    <property type="entry name" value="VTT_dom"/>
</dbReference>
<dbReference type="Proteomes" id="UP000727907">
    <property type="component" value="Unassembled WGS sequence"/>
</dbReference>
<protein>
    <submittedName>
        <fullName evidence="9">DedA family protein</fullName>
    </submittedName>
</protein>
<reference evidence="9 10" key="1">
    <citation type="submission" date="2021-06" db="EMBL/GenBank/DDBJ databases">
        <authorList>
            <person name="Lee D.H."/>
        </authorList>
    </citation>
    <scope>NUCLEOTIDE SEQUENCE [LARGE SCALE GENOMIC DNA]</scope>
    <source>
        <strain evidence="9 10">MMS21-HV4-11</strain>
    </source>
</reference>
<feature type="transmembrane region" description="Helical" evidence="7">
    <location>
        <begin position="132"/>
        <end position="154"/>
    </location>
</feature>
<organism evidence="9 10">
    <name type="scientific">Reyranella humidisoli</name>
    <dbReference type="NCBI Taxonomy" id="2849149"/>
    <lineage>
        <taxon>Bacteria</taxon>
        <taxon>Pseudomonadati</taxon>
        <taxon>Pseudomonadota</taxon>
        <taxon>Alphaproteobacteria</taxon>
        <taxon>Hyphomicrobiales</taxon>
        <taxon>Reyranellaceae</taxon>
        <taxon>Reyranella</taxon>
    </lineage>
</organism>
<keyword evidence="10" id="KW-1185">Reference proteome</keyword>
<evidence type="ECO:0000256" key="4">
    <source>
        <dbReference type="ARBA" id="ARBA00022692"/>
    </source>
</evidence>
<sequence length="195" mass="21605">MFAGDLASFLDFIRQHGDAAYAFLTLYSMANSLLLAIFAGYAAQAGALGYEQALAGCWAGTFAGDVVRFWVGRRFGTRWLGSFPRLQRAVETAARLANRHHVWMILIHRYPRIIRNVAGFAYGASTLGWPRFLALNFIGAGLWAGIAVSTGYAFGYVSDRTMSDALSAFGLAMLVAFLLLGWFLTRRLERVMERD</sequence>
<comment type="similarity">
    <text evidence="2 7">Belongs to the DedA family.</text>
</comment>
<feature type="transmembrane region" description="Helical" evidence="7">
    <location>
        <begin position="21"/>
        <end position="41"/>
    </location>
</feature>
<dbReference type="RefSeq" id="WP_216961517.1">
    <property type="nucleotide sequence ID" value="NZ_JAHOPB010000001.1"/>
</dbReference>